<dbReference type="Proteomes" id="UP000001903">
    <property type="component" value="Chromosome"/>
</dbReference>
<keyword evidence="1" id="KW-0472">Membrane</keyword>
<dbReference type="Pfam" id="PF04307">
    <property type="entry name" value="YdjM"/>
    <property type="match status" value="1"/>
</dbReference>
<dbReference type="HOGENOM" id="CLU_134822_0_0_2"/>
<dbReference type="EMBL" id="CP001860">
    <property type="protein sequence ID" value="ADB60126.1"/>
    <property type="molecule type" value="Genomic_DNA"/>
</dbReference>
<organism evidence="2 3">
    <name type="scientific">Haloterrigena turkmenica (strain ATCC 51198 / DSM 5511 / JCM 9101 / NCIMB 13204 / VKM B-1734 / 4k)</name>
    <name type="common">Halococcus turkmenicus</name>
    <dbReference type="NCBI Taxonomy" id="543526"/>
    <lineage>
        <taxon>Archaea</taxon>
        <taxon>Methanobacteriati</taxon>
        <taxon>Methanobacteriota</taxon>
        <taxon>Stenosarchaea group</taxon>
        <taxon>Halobacteria</taxon>
        <taxon>Halobacteriales</taxon>
        <taxon>Natrialbaceae</taxon>
        <taxon>Haloterrigena</taxon>
    </lineage>
</organism>
<feature type="transmembrane region" description="Helical" evidence="1">
    <location>
        <begin position="143"/>
        <end position="159"/>
    </location>
</feature>
<evidence type="ECO:0000313" key="2">
    <source>
        <dbReference type="EMBL" id="ADB60126.1"/>
    </source>
</evidence>
<sequence>MIRVPDALTHVLIAYALATALSLRYEWITPRLTTVAMAGAMIPDLAKLGRVISPETVEAVLGVPFSWQPIHTVGGGTLAILVASLVVRPAYRRPVALSLTLGIGSHFVLDMFLIPPAGTFPYLWPLTDAEIALPGLYKSGDGWIVPIGIAVALGVQSVVRRRSLEAESAVRTDG</sequence>
<keyword evidence="1" id="KW-0812">Transmembrane</keyword>
<gene>
    <name evidence="2" type="ordered locus">Htur_1235</name>
</gene>
<reference evidence="2 3" key="1">
    <citation type="journal article" date="2010" name="Stand. Genomic Sci.">
        <title>Complete genome sequence of Haloterrigena turkmenica type strain (4k).</title>
        <authorList>
            <person name="Saunders E."/>
            <person name="Tindall B.J."/>
            <person name="Fahnrich R."/>
            <person name="Lapidus A."/>
            <person name="Copeland A."/>
            <person name="Del Rio T.G."/>
            <person name="Lucas S."/>
            <person name="Chen F."/>
            <person name="Tice H."/>
            <person name="Cheng J.F."/>
            <person name="Han C."/>
            <person name="Detter J.C."/>
            <person name="Bruce D."/>
            <person name="Goodwin L."/>
            <person name="Chain P."/>
            <person name="Pitluck S."/>
            <person name="Pati A."/>
            <person name="Ivanova N."/>
            <person name="Mavromatis K."/>
            <person name="Chen A."/>
            <person name="Palaniappan K."/>
            <person name="Land M."/>
            <person name="Hauser L."/>
            <person name="Chang Y.J."/>
            <person name="Jeffries C.D."/>
            <person name="Brettin T."/>
            <person name="Rohde M."/>
            <person name="Goker M."/>
            <person name="Bristow J."/>
            <person name="Eisen J.A."/>
            <person name="Markowitz V."/>
            <person name="Hugenholtz P."/>
            <person name="Klenk H.P."/>
            <person name="Kyrpides N.C."/>
        </authorList>
    </citation>
    <scope>NUCLEOTIDE SEQUENCE [LARGE SCALE GENOMIC DNA]</scope>
    <source>
        <strain evidence="3">ATCC 51198 / DSM 5511 / JCM 9101 / NCIMB 13204 / VKM B-1734 / 4k</strain>
    </source>
</reference>
<dbReference type="KEGG" id="htu:Htur_1235"/>
<feature type="transmembrane region" description="Helical" evidence="1">
    <location>
        <begin position="70"/>
        <end position="87"/>
    </location>
</feature>
<name>D2RP92_HALTV</name>
<dbReference type="OrthoDB" id="241062at2157"/>
<dbReference type="AlphaFoldDB" id="D2RP92"/>
<proteinExistence type="predicted"/>
<evidence type="ECO:0000313" key="3">
    <source>
        <dbReference type="Proteomes" id="UP000001903"/>
    </source>
</evidence>
<feature type="transmembrane region" description="Helical" evidence="1">
    <location>
        <begin position="99"/>
        <end position="123"/>
    </location>
</feature>
<dbReference type="eggNOG" id="arCOG02856">
    <property type="taxonomic scope" value="Archaea"/>
</dbReference>
<dbReference type="InterPro" id="IPR007404">
    <property type="entry name" value="YdjM-like"/>
</dbReference>
<evidence type="ECO:0008006" key="4">
    <source>
        <dbReference type="Google" id="ProtNLM"/>
    </source>
</evidence>
<keyword evidence="1" id="KW-1133">Transmembrane helix</keyword>
<accession>D2RP92</accession>
<protein>
    <recommendedName>
        <fullName evidence="4">Membrane-bound metal-dependent hydrolase</fullName>
    </recommendedName>
</protein>
<evidence type="ECO:0000256" key="1">
    <source>
        <dbReference type="SAM" id="Phobius"/>
    </source>
</evidence>
<keyword evidence="3" id="KW-1185">Reference proteome</keyword>